<accession>A0A0C1NCV0</accession>
<organism evidence="2">
    <name type="scientific">Tolypothrix bouteillei VB521301</name>
    <dbReference type="NCBI Taxonomy" id="1479485"/>
    <lineage>
        <taxon>Bacteria</taxon>
        <taxon>Bacillati</taxon>
        <taxon>Cyanobacteriota</taxon>
        <taxon>Cyanophyceae</taxon>
        <taxon>Nostocales</taxon>
        <taxon>Tolypothrichaceae</taxon>
        <taxon>Tolypothrix</taxon>
    </lineage>
</organism>
<dbReference type="CDD" id="cd05379">
    <property type="entry name" value="CAP_bacterial"/>
    <property type="match status" value="1"/>
</dbReference>
<comment type="caution">
    <text evidence="2">The sequence shown here is derived from an EMBL/GenBank/DDBJ whole genome shotgun (WGS) entry which is preliminary data.</text>
</comment>
<proteinExistence type="predicted"/>
<dbReference type="PANTHER" id="PTHR31157:SF1">
    <property type="entry name" value="SCP DOMAIN-CONTAINING PROTEIN"/>
    <property type="match status" value="1"/>
</dbReference>
<evidence type="ECO:0000259" key="1">
    <source>
        <dbReference type="SMART" id="SM00198"/>
    </source>
</evidence>
<name>A0A0C1NCV0_9CYAN</name>
<reference evidence="2" key="1">
    <citation type="journal article" date="2015" name="Genome Announc.">
        <title>Draft Genome Sequence of Tolypothrix boutellei Strain VB521301.</title>
        <authorList>
            <person name="Chandrababunaidu M.M."/>
            <person name="Singh D."/>
            <person name="Sen D."/>
            <person name="Bhan S."/>
            <person name="Das S."/>
            <person name="Gupta A."/>
            <person name="Adhikary S.P."/>
            <person name="Tripathy S."/>
        </authorList>
    </citation>
    <scope>NUCLEOTIDE SEQUENCE</scope>
    <source>
        <strain evidence="2">VB521301</strain>
    </source>
</reference>
<gene>
    <name evidence="2" type="ORF">DA73_0208945</name>
</gene>
<dbReference type="Gene3D" id="3.40.33.10">
    <property type="entry name" value="CAP"/>
    <property type="match status" value="1"/>
</dbReference>
<dbReference type="AlphaFoldDB" id="A0A0C1NCV0"/>
<dbReference type="Pfam" id="PF00188">
    <property type="entry name" value="CAP"/>
    <property type="match status" value="1"/>
</dbReference>
<dbReference type="InterPro" id="IPR035940">
    <property type="entry name" value="CAP_sf"/>
</dbReference>
<evidence type="ECO:0000313" key="2">
    <source>
        <dbReference type="EMBL" id="KIE12617.1"/>
    </source>
</evidence>
<dbReference type="PANTHER" id="PTHR31157">
    <property type="entry name" value="SCP DOMAIN-CONTAINING PROTEIN"/>
    <property type="match status" value="1"/>
</dbReference>
<dbReference type="EMBL" id="JHEG02000026">
    <property type="protein sequence ID" value="KIE12617.1"/>
    <property type="molecule type" value="Genomic_DNA"/>
</dbReference>
<protein>
    <recommendedName>
        <fullName evidence="1">SCP domain-containing protein</fullName>
    </recommendedName>
</protein>
<feature type="domain" description="SCP" evidence="1">
    <location>
        <begin position="4"/>
        <end position="130"/>
    </location>
</feature>
<dbReference type="InterPro" id="IPR014044">
    <property type="entry name" value="CAP_dom"/>
</dbReference>
<dbReference type="SMART" id="SM00198">
    <property type="entry name" value="SCP"/>
    <property type="match status" value="1"/>
</dbReference>
<dbReference type="SUPFAM" id="SSF55797">
    <property type="entry name" value="PR-1-like"/>
    <property type="match status" value="1"/>
</dbReference>
<dbReference type="OrthoDB" id="9783944at2"/>
<sequence length="135" mass="15188">MNRNFIHRIVELTNTQRRQAGLPELRFNPVLAAAAQKHSVDMALEDFFSHNSPDGSKVSDRAKAEGYPSAFVGENIYAGGSEPEDAFKGWMNSQGHRNNILNPQYKEIGVGYYFLANDTGNVNYKHYWTQCFGSP</sequence>
<dbReference type="STRING" id="1479485.DA73_0208945"/>